<organism evidence="2 3">
    <name type="scientific">Pyrodictium abyssi</name>
    <dbReference type="NCBI Taxonomy" id="54256"/>
    <lineage>
        <taxon>Archaea</taxon>
        <taxon>Thermoproteota</taxon>
        <taxon>Thermoprotei</taxon>
        <taxon>Desulfurococcales</taxon>
        <taxon>Pyrodictiaceae</taxon>
        <taxon>Pyrodictium</taxon>
    </lineage>
</organism>
<feature type="transmembrane region" description="Helical" evidence="1">
    <location>
        <begin position="12"/>
        <end position="31"/>
    </location>
</feature>
<proteinExistence type="predicted"/>
<name>A0ABN6ZP88_9CREN</name>
<keyword evidence="1" id="KW-1133">Transmembrane helix</keyword>
<protein>
    <submittedName>
        <fullName evidence="2">Uncharacterized protein</fullName>
    </submittedName>
</protein>
<evidence type="ECO:0000313" key="3">
    <source>
        <dbReference type="Proteomes" id="UP001341135"/>
    </source>
</evidence>
<evidence type="ECO:0000256" key="1">
    <source>
        <dbReference type="SAM" id="Phobius"/>
    </source>
</evidence>
<reference evidence="2 3" key="1">
    <citation type="submission" date="2023-09" db="EMBL/GenBank/DDBJ databases">
        <title>Pyrofollis japonicus gen. nov. sp. nov., a novel member of the family Pyrodictiaceae isolated from the Iheya North hydrothermal field.</title>
        <authorList>
            <person name="Miyazaki U."/>
            <person name="Sanari M."/>
            <person name="Tame A."/>
            <person name="Kitajima M."/>
            <person name="Okamoto A."/>
            <person name="Sawayama S."/>
            <person name="Miyazaki J."/>
            <person name="Takai K."/>
            <person name="Nakagawa S."/>
        </authorList>
    </citation>
    <scope>NUCLEOTIDE SEQUENCE [LARGE SCALE GENOMIC DNA]</scope>
    <source>
        <strain evidence="2 3">AV2</strain>
    </source>
</reference>
<keyword evidence="3" id="KW-1185">Reference proteome</keyword>
<keyword evidence="1" id="KW-0472">Membrane</keyword>
<accession>A0ABN6ZP88</accession>
<dbReference type="Proteomes" id="UP001341135">
    <property type="component" value="Chromosome"/>
</dbReference>
<keyword evidence="1" id="KW-0812">Transmembrane</keyword>
<evidence type="ECO:0000313" key="2">
    <source>
        <dbReference type="EMBL" id="BES82050.1"/>
    </source>
</evidence>
<dbReference type="EMBL" id="AP028907">
    <property type="protein sequence ID" value="BES82050.1"/>
    <property type="molecule type" value="Genomic_DNA"/>
</dbReference>
<gene>
    <name evidence="2" type="ORF">PABY_16170</name>
</gene>
<sequence length="107" mass="11830">MLATDQPMLIGYMVVLLSTTVILAYMLAATVRKRREAGQRVVSVLRCTSCNISVKRGFREGDYVGKIVDDKCPQCGGSMVVESIYEEKVESASTLLLYGFKNKKDKG</sequence>